<reference evidence="1" key="1">
    <citation type="submission" date="2016-10" db="EMBL/GenBank/DDBJ databases">
        <title>Sequence of Gallionella enrichment culture.</title>
        <authorList>
            <person name="Poehlein A."/>
            <person name="Muehling M."/>
            <person name="Daniel R."/>
        </authorList>
    </citation>
    <scope>NUCLEOTIDE SEQUENCE</scope>
</reference>
<name>A0A1J5QF63_9ZZZZ</name>
<dbReference type="EMBL" id="MLJW01001369">
    <property type="protein sequence ID" value="OIQ78615.1"/>
    <property type="molecule type" value="Genomic_DNA"/>
</dbReference>
<accession>A0A1J5QF63</accession>
<proteinExistence type="predicted"/>
<protein>
    <submittedName>
        <fullName evidence="1">Uncharacterized protein</fullName>
    </submittedName>
</protein>
<comment type="caution">
    <text evidence="1">The sequence shown here is derived from an EMBL/GenBank/DDBJ whole genome shotgun (WGS) entry which is preliminary data.</text>
</comment>
<evidence type="ECO:0000313" key="1">
    <source>
        <dbReference type="EMBL" id="OIQ78615.1"/>
    </source>
</evidence>
<sequence length="58" mass="5998">MAFTWPALIAASASRVVANGEGRKYLDLWKAAVKLAVSAPGCSTTSATGIDSESRDTP</sequence>
<organism evidence="1">
    <name type="scientific">mine drainage metagenome</name>
    <dbReference type="NCBI Taxonomy" id="410659"/>
    <lineage>
        <taxon>unclassified sequences</taxon>
        <taxon>metagenomes</taxon>
        <taxon>ecological metagenomes</taxon>
    </lineage>
</organism>
<dbReference type="AlphaFoldDB" id="A0A1J5QF63"/>
<gene>
    <name evidence="1" type="ORF">GALL_396750</name>
</gene>